<evidence type="ECO:0000256" key="1">
    <source>
        <dbReference type="ARBA" id="ARBA00004496"/>
    </source>
</evidence>
<dbReference type="NCBIfam" id="NF008692">
    <property type="entry name" value="PRK11713.1-5"/>
    <property type="match status" value="1"/>
</dbReference>
<comment type="catalytic activity">
    <reaction evidence="11 12">
        <text>uridine(1498) in 16S rRNA + S-adenosyl-L-methionine = N(3)-methyluridine(1498) in 16S rRNA + S-adenosyl-L-homocysteine + H(+)</text>
        <dbReference type="Rhea" id="RHEA:42920"/>
        <dbReference type="Rhea" id="RHEA-COMP:10283"/>
        <dbReference type="Rhea" id="RHEA-COMP:10284"/>
        <dbReference type="ChEBI" id="CHEBI:15378"/>
        <dbReference type="ChEBI" id="CHEBI:57856"/>
        <dbReference type="ChEBI" id="CHEBI:59789"/>
        <dbReference type="ChEBI" id="CHEBI:65315"/>
        <dbReference type="ChEBI" id="CHEBI:74502"/>
        <dbReference type="EC" id="2.1.1.193"/>
    </reaction>
</comment>
<dbReference type="NCBIfam" id="TIGR00046">
    <property type="entry name" value="RsmE family RNA methyltransferase"/>
    <property type="match status" value="1"/>
</dbReference>
<dbReference type="OrthoDB" id="9815641at2"/>
<dbReference type="SUPFAM" id="SSF75217">
    <property type="entry name" value="alpha/beta knot"/>
    <property type="match status" value="1"/>
</dbReference>
<feature type="domain" description="Ribosomal RNA small subunit methyltransferase E methyltransferase" evidence="13">
    <location>
        <begin position="73"/>
        <end position="240"/>
    </location>
</feature>
<dbReference type="GO" id="GO:0070042">
    <property type="term" value="F:rRNA (uridine-N3-)-methyltransferase activity"/>
    <property type="evidence" value="ECO:0007669"/>
    <property type="project" value="TreeGrafter"/>
</dbReference>
<keyword evidence="6 12" id="KW-0698">rRNA processing</keyword>
<evidence type="ECO:0000256" key="8">
    <source>
        <dbReference type="ARBA" id="ARBA00022679"/>
    </source>
</evidence>
<dbReference type="eggNOG" id="COG1385">
    <property type="taxonomic scope" value="Bacteria"/>
</dbReference>
<evidence type="ECO:0000256" key="10">
    <source>
        <dbReference type="ARBA" id="ARBA00025699"/>
    </source>
</evidence>
<keyword evidence="16" id="KW-1185">Reference proteome</keyword>
<evidence type="ECO:0000313" key="15">
    <source>
        <dbReference type="EMBL" id="EIM57560.1"/>
    </source>
</evidence>
<organism evidence="15 16">
    <name type="scientific">Eubacterium cellulosolvens (strain ATCC 43171 / JCM 9499 / 6)</name>
    <name type="common">Cillobacterium cellulosolvens</name>
    <dbReference type="NCBI Taxonomy" id="633697"/>
    <lineage>
        <taxon>Bacteria</taxon>
        <taxon>Bacillati</taxon>
        <taxon>Bacillota</taxon>
        <taxon>Clostridia</taxon>
        <taxon>Eubacteriales</taxon>
        <taxon>Eubacteriaceae</taxon>
        <taxon>Eubacterium</taxon>
    </lineage>
</organism>
<evidence type="ECO:0000256" key="2">
    <source>
        <dbReference type="ARBA" id="ARBA00005528"/>
    </source>
</evidence>
<dbReference type="EC" id="2.1.1.193" evidence="3 12"/>
<dbReference type="Proteomes" id="UP000005753">
    <property type="component" value="Chromosome"/>
</dbReference>
<dbReference type="PIRSF" id="PIRSF015601">
    <property type="entry name" value="MTase_slr0722"/>
    <property type="match status" value="1"/>
</dbReference>
<keyword evidence="9 12" id="KW-0949">S-adenosyl-L-methionine</keyword>
<dbReference type="PANTHER" id="PTHR30027">
    <property type="entry name" value="RIBOSOMAL RNA SMALL SUBUNIT METHYLTRANSFERASE E"/>
    <property type="match status" value="1"/>
</dbReference>
<reference evidence="15 16" key="2">
    <citation type="submission" date="2012-02" db="EMBL/GenBank/DDBJ databases">
        <title>Improved High-Quality Draft sequence of Eubacterium cellulosolvens 6.</title>
        <authorList>
            <consortium name="US DOE Joint Genome Institute"/>
            <person name="Lucas S."/>
            <person name="Han J."/>
            <person name="Lapidus A."/>
            <person name="Cheng J.-F."/>
            <person name="Goodwin L."/>
            <person name="Pitluck S."/>
            <person name="Peters L."/>
            <person name="Mikhailova N."/>
            <person name="Gu W."/>
            <person name="Detter J.C."/>
            <person name="Han C."/>
            <person name="Tapia R."/>
            <person name="Land M."/>
            <person name="Hauser L."/>
            <person name="Kyrpides N."/>
            <person name="Ivanova N."/>
            <person name="Pagani I."/>
            <person name="Johnson E."/>
            <person name="Mukhopadhyay B."/>
            <person name="Anderson I."/>
            <person name="Woyke T."/>
        </authorList>
    </citation>
    <scope>NUCLEOTIDE SEQUENCE [LARGE SCALE GENOMIC DNA]</scope>
    <source>
        <strain evidence="15 16">6</strain>
    </source>
</reference>
<gene>
    <name evidence="15" type="ORF">EubceDRAFT1_1783</name>
</gene>
<evidence type="ECO:0000256" key="5">
    <source>
        <dbReference type="ARBA" id="ARBA00022490"/>
    </source>
</evidence>
<evidence type="ECO:0000259" key="14">
    <source>
        <dbReference type="Pfam" id="PF20260"/>
    </source>
</evidence>
<evidence type="ECO:0000256" key="3">
    <source>
        <dbReference type="ARBA" id="ARBA00012328"/>
    </source>
</evidence>
<proteinExistence type="inferred from homology"/>
<comment type="similarity">
    <text evidence="2 12">Belongs to the RNA methyltransferase RsmE family.</text>
</comment>
<keyword evidence="8 12" id="KW-0808">Transferase</keyword>
<dbReference type="AlphaFoldDB" id="I5AUT7"/>
<keyword evidence="5 12" id="KW-0963">Cytoplasm</keyword>
<comment type="function">
    <text evidence="10 12">Specifically methylates the N3 position of the uracil ring of uridine 1498 (m3U1498) in 16S rRNA. Acts on the fully assembled 30S ribosomal subunit.</text>
</comment>
<evidence type="ECO:0000256" key="6">
    <source>
        <dbReference type="ARBA" id="ARBA00022552"/>
    </source>
</evidence>
<dbReference type="Pfam" id="PF20260">
    <property type="entry name" value="PUA_4"/>
    <property type="match status" value="1"/>
</dbReference>
<evidence type="ECO:0000256" key="4">
    <source>
        <dbReference type="ARBA" id="ARBA00013673"/>
    </source>
</evidence>
<sequence length="246" mass="27637">MYRFFTGREQIIDGKVHITGDDVNHIRNVLRMKKGETILISCGDEWEYTCSISELSEDEILADVTDAQKPGKELRSKIYLFQCLPKSDKMETVIQKAVELGAFEVVPVSSKRCIVKLDQKRGKQKVARWNGIAESAAKQAKRMIIPTVHEILGFREALEMAKEMDVKLIPYEMESGMSRTREIFSSIEPGQSIAVLIGPEGGFDEAEVELAKEAGFSSITLGRRILRTETAGMTTLSILMYLLELD</sequence>
<dbReference type="SUPFAM" id="SSF88697">
    <property type="entry name" value="PUA domain-like"/>
    <property type="match status" value="1"/>
</dbReference>
<reference evidence="15 16" key="1">
    <citation type="submission" date="2010-08" db="EMBL/GenBank/DDBJ databases">
        <authorList>
            <consortium name="US DOE Joint Genome Institute (JGI-PGF)"/>
            <person name="Lucas S."/>
            <person name="Copeland A."/>
            <person name="Lapidus A."/>
            <person name="Cheng J.-F."/>
            <person name="Bruce D."/>
            <person name="Goodwin L."/>
            <person name="Pitluck S."/>
            <person name="Land M.L."/>
            <person name="Hauser L."/>
            <person name="Chang Y.-J."/>
            <person name="Anderson I.J."/>
            <person name="Johnson E."/>
            <person name="Mulhopadhyay B."/>
            <person name="Kyrpides N."/>
            <person name="Woyke T.J."/>
        </authorList>
    </citation>
    <scope>NUCLEOTIDE SEQUENCE [LARGE SCALE GENOMIC DNA]</scope>
    <source>
        <strain evidence="15 16">6</strain>
    </source>
</reference>
<dbReference type="EMBL" id="CM001487">
    <property type="protein sequence ID" value="EIM57560.1"/>
    <property type="molecule type" value="Genomic_DNA"/>
</dbReference>
<evidence type="ECO:0000313" key="16">
    <source>
        <dbReference type="Proteomes" id="UP000005753"/>
    </source>
</evidence>
<dbReference type="InterPro" id="IPR029028">
    <property type="entry name" value="Alpha/beta_knot_MTases"/>
</dbReference>
<dbReference type="InterPro" id="IPR006700">
    <property type="entry name" value="RsmE"/>
</dbReference>
<keyword evidence="7 12" id="KW-0489">Methyltransferase</keyword>
<accession>I5AUT7</accession>
<dbReference type="Gene3D" id="3.40.1280.10">
    <property type="match status" value="1"/>
</dbReference>
<evidence type="ECO:0000256" key="11">
    <source>
        <dbReference type="ARBA" id="ARBA00047944"/>
    </source>
</evidence>
<dbReference type="InterPro" id="IPR029026">
    <property type="entry name" value="tRNA_m1G_MTases_N"/>
</dbReference>
<dbReference type="InterPro" id="IPR046886">
    <property type="entry name" value="RsmE_MTase_dom"/>
</dbReference>
<dbReference type="Gene3D" id="2.40.240.20">
    <property type="entry name" value="Hypothetical PUA domain-like, domain 1"/>
    <property type="match status" value="1"/>
</dbReference>
<comment type="subcellular location">
    <subcellularLocation>
        <location evidence="1 12">Cytoplasm</location>
    </subcellularLocation>
</comment>
<evidence type="ECO:0000256" key="7">
    <source>
        <dbReference type="ARBA" id="ARBA00022603"/>
    </source>
</evidence>
<dbReference type="GO" id="GO:0070475">
    <property type="term" value="P:rRNA base methylation"/>
    <property type="evidence" value="ECO:0007669"/>
    <property type="project" value="TreeGrafter"/>
</dbReference>
<dbReference type="GO" id="GO:0005737">
    <property type="term" value="C:cytoplasm"/>
    <property type="evidence" value="ECO:0007669"/>
    <property type="project" value="UniProtKB-SubCell"/>
</dbReference>
<dbReference type="InterPro" id="IPR046887">
    <property type="entry name" value="RsmE_PUA-like"/>
</dbReference>
<evidence type="ECO:0000259" key="13">
    <source>
        <dbReference type="Pfam" id="PF04452"/>
    </source>
</evidence>
<feature type="domain" description="Ribosomal RNA small subunit methyltransferase E PUA-like" evidence="14">
    <location>
        <begin position="18"/>
        <end position="63"/>
    </location>
</feature>
<dbReference type="Pfam" id="PF04452">
    <property type="entry name" value="Methyltrans_RNA"/>
    <property type="match status" value="1"/>
</dbReference>
<evidence type="ECO:0000256" key="9">
    <source>
        <dbReference type="ARBA" id="ARBA00022691"/>
    </source>
</evidence>
<dbReference type="HOGENOM" id="CLU_067442_3_0_9"/>
<protein>
    <recommendedName>
        <fullName evidence="4 12">Ribosomal RNA small subunit methyltransferase E</fullName>
        <ecNumber evidence="3 12">2.1.1.193</ecNumber>
    </recommendedName>
</protein>
<name>I5AUT7_EUBC6</name>
<dbReference type="CDD" id="cd18084">
    <property type="entry name" value="RsmE-like"/>
    <property type="match status" value="1"/>
</dbReference>
<dbReference type="PANTHER" id="PTHR30027:SF3">
    <property type="entry name" value="16S RRNA (URACIL(1498)-N(3))-METHYLTRANSFERASE"/>
    <property type="match status" value="1"/>
</dbReference>
<evidence type="ECO:0000256" key="12">
    <source>
        <dbReference type="PIRNR" id="PIRNR015601"/>
    </source>
</evidence>
<dbReference type="InterPro" id="IPR015947">
    <property type="entry name" value="PUA-like_sf"/>
</dbReference>
<dbReference type="STRING" id="633697.EubceDRAFT1_1783"/>